<evidence type="ECO:0000256" key="6">
    <source>
        <dbReference type="SAM" id="SignalP"/>
    </source>
</evidence>
<dbReference type="AlphaFoldDB" id="A0AAV0HGQ7"/>
<keyword evidence="6" id="KW-0732">Signal</keyword>
<dbReference type="GO" id="GO:0050832">
    <property type="term" value="P:defense response to fungus"/>
    <property type="evidence" value="ECO:0007669"/>
    <property type="project" value="UniProtKB-KW"/>
</dbReference>
<evidence type="ECO:0000256" key="1">
    <source>
        <dbReference type="ARBA" id="ARBA00006722"/>
    </source>
</evidence>
<dbReference type="PANTHER" id="PTHR33830">
    <property type="entry name" value="DEFENSIN-LIKE PROTEIN 184-RELATED"/>
    <property type="match status" value="1"/>
</dbReference>
<keyword evidence="4" id="KW-0611">Plant defense</keyword>
<dbReference type="Proteomes" id="UP001154282">
    <property type="component" value="Unassembled WGS sequence"/>
</dbReference>
<evidence type="ECO:0000256" key="2">
    <source>
        <dbReference type="ARBA" id="ARBA00022529"/>
    </source>
</evidence>
<evidence type="ECO:0000256" key="4">
    <source>
        <dbReference type="ARBA" id="ARBA00022821"/>
    </source>
</evidence>
<comment type="similarity">
    <text evidence="1">Belongs to the DEFL family.</text>
</comment>
<keyword evidence="2" id="KW-0929">Antimicrobial</keyword>
<sequence length="77" mass="8731">MARSSAALFFLLAILLFTSQGEEKMGVEAEDCEKQWDCDHGPKRCKQDCADKYQGKGECEPGFIPWSPYKCNCHYSC</sequence>
<evidence type="ECO:0000256" key="5">
    <source>
        <dbReference type="ARBA" id="ARBA00023157"/>
    </source>
</evidence>
<keyword evidence="5" id="KW-1015">Disulfide bond</keyword>
<name>A0AAV0HGQ7_9ROSI</name>
<accession>A0AAV0HGQ7</accession>
<comment type="caution">
    <text evidence="7">The sequence shown here is derived from an EMBL/GenBank/DDBJ whole genome shotgun (WGS) entry which is preliminary data.</text>
</comment>
<gene>
    <name evidence="7" type="ORF">LITE_LOCUS4385</name>
</gene>
<dbReference type="GO" id="GO:0031640">
    <property type="term" value="P:killing of cells of another organism"/>
    <property type="evidence" value="ECO:0007669"/>
    <property type="project" value="UniProtKB-KW"/>
</dbReference>
<protein>
    <submittedName>
        <fullName evidence="7">Uncharacterized protein</fullName>
    </submittedName>
</protein>
<keyword evidence="8" id="KW-1185">Reference proteome</keyword>
<keyword evidence="3" id="KW-0295">Fungicide</keyword>
<dbReference type="EMBL" id="CAMGYJ010000002">
    <property type="protein sequence ID" value="CAI0384402.1"/>
    <property type="molecule type" value="Genomic_DNA"/>
</dbReference>
<evidence type="ECO:0000256" key="3">
    <source>
        <dbReference type="ARBA" id="ARBA00022577"/>
    </source>
</evidence>
<reference evidence="7" key="1">
    <citation type="submission" date="2022-08" db="EMBL/GenBank/DDBJ databases">
        <authorList>
            <person name="Gutierrez-Valencia J."/>
        </authorList>
    </citation>
    <scope>NUCLEOTIDE SEQUENCE</scope>
</reference>
<feature type="chain" id="PRO_5043908728" evidence="6">
    <location>
        <begin position="22"/>
        <end position="77"/>
    </location>
</feature>
<evidence type="ECO:0000313" key="8">
    <source>
        <dbReference type="Proteomes" id="UP001154282"/>
    </source>
</evidence>
<organism evidence="7 8">
    <name type="scientific">Linum tenue</name>
    <dbReference type="NCBI Taxonomy" id="586396"/>
    <lineage>
        <taxon>Eukaryota</taxon>
        <taxon>Viridiplantae</taxon>
        <taxon>Streptophyta</taxon>
        <taxon>Embryophyta</taxon>
        <taxon>Tracheophyta</taxon>
        <taxon>Spermatophyta</taxon>
        <taxon>Magnoliopsida</taxon>
        <taxon>eudicotyledons</taxon>
        <taxon>Gunneridae</taxon>
        <taxon>Pentapetalae</taxon>
        <taxon>rosids</taxon>
        <taxon>fabids</taxon>
        <taxon>Malpighiales</taxon>
        <taxon>Linaceae</taxon>
        <taxon>Linum</taxon>
    </lineage>
</organism>
<dbReference type="InterPro" id="IPR010851">
    <property type="entry name" value="DEFL"/>
</dbReference>
<proteinExistence type="inferred from homology"/>
<evidence type="ECO:0000313" key="7">
    <source>
        <dbReference type="EMBL" id="CAI0384402.1"/>
    </source>
</evidence>
<feature type="signal peptide" evidence="6">
    <location>
        <begin position="1"/>
        <end position="21"/>
    </location>
</feature>